<feature type="transmembrane region" description="Helical" evidence="7">
    <location>
        <begin position="287"/>
        <end position="315"/>
    </location>
</feature>
<dbReference type="Pfam" id="PF01594">
    <property type="entry name" value="AI-2E_transport"/>
    <property type="match status" value="1"/>
</dbReference>
<organism evidence="8 9">
    <name type="scientific">Halobellus rarus</name>
    <dbReference type="NCBI Taxonomy" id="1126237"/>
    <lineage>
        <taxon>Archaea</taxon>
        <taxon>Methanobacteriati</taxon>
        <taxon>Methanobacteriota</taxon>
        <taxon>Stenosarchaea group</taxon>
        <taxon>Halobacteria</taxon>
        <taxon>Halobacteriales</taxon>
        <taxon>Haloferacaceae</taxon>
        <taxon>Halobellus</taxon>
    </lineage>
</organism>
<comment type="subcellular location">
    <subcellularLocation>
        <location evidence="1">Membrane</location>
        <topology evidence="1">Multi-pass membrane protein</topology>
    </subcellularLocation>
</comment>
<evidence type="ECO:0000313" key="9">
    <source>
        <dbReference type="Proteomes" id="UP001597085"/>
    </source>
</evidence>
<proteinExistence type="inferred from homology"/>
<dbReference type="InterPro" id="IPR002549">
    <property type="entry name" value="AI-2E-like"/>
</dbReference>
<dbReference type="EMBL" id="JBHUDK010000005">
    <property type="protein sequence ID" value="MFD1598404.1"/>
    <property type="molecule type" value="Genomic_DNA"/>
</dbReference>
<name>A0ABD6CKM3_9EURY</name>
<dbReference type="PANTHER" id="PTHR21716:SF4">
    <property type="entry name" value="TRANSMEMBRANE PROTEIN 245"/>
    <property type="match status" value="1"/>
</dbReference>
<feature type="transmembrane region" description="Helical" evidence="7">
    <location>
        <begin position="7"/>
        <end position="24"/>
    </location>
</feature>
<evidence type="ECO:0000256" key="3">
    <source>
        <dbReference type="ARBA" id="ARBA00022692"/>
    </source>
</evidence>
<feature type="transmembrane region" description="Helical" evidence="7">
    <location>
        <begin position="223"/>
        <end position="244"/>
    </location>
</feature>
<evidence type="ECO:0000256" key="4">
    <source>
        <dbReference type="ARBA" id="ARBA00022989"/>
    </source>
</evidence>
<feature type="transmembrane region" description="Helical" evidence="7">
    <location>
        <begin position="61"/>
        <end position="85"/>
    </location>
</feature>
<evidence type="ECO:0000256" key="6">
    <source>
        <dbReference type="SAM" id="MobiDB-lite"/>
    </source>
</evidence>
<evidence type="ECO:0000256" key="2">
    <source>
        <dbReference type="ARBA" id="ARBA00009773"/>
    </source>
</evidence>
<keyword evidence="4 7" id="KW-1133">Transmembrane helix</keyword>
<feature type="transmembrane region" description="Helical" evidence="7">
    <location>
        <begin position="250"/>
        <end position="267"/>
    </location>
</feature>
<comment type="similarity">
    <text evidence="2">Belongs to the autoinducer-2 exporter (AI-2E) (TC 2.A.86) family.</text>
</comment>
<keyword evidence="9" id="KW-1185">Reference proteome</keyword>
<evidence type="ECO:0000256" key="7">
    <source>
        <dbReference type="SAM" id="Phobius"/>
    </source>
</evidence>
<feature type="transmembrane region" description="Helical" evidence="7">
    <location>
        <begin position="130"/>
        <end position="152"/>
    </location>
</feature>
<feature type="region of interest" description="Disordered" evidence="6">
    <location>
        <begin position="326"/>
        <end position="352"/>
    </location>
</feature>
<dbReference type="PANTHER" id="PTHR21716">
    <property type="entry name" value="TRANSMEMBRANE PROTEIN"/>
    <property type="match status" value="1"/>
</dbReference>
<evidence type="ECO:0000256" key="5">
    <source>
        <dbReference type="ARBA" id="ARBA00023136"/>
    </source>
</evidence>
<keyword evidence="5 7" id="KW-0472">Membrane</keyword>
<dbReference type="GO" id="GO:0016020">
    <property type="term" value="C:membrane"/>
    <property type="evidence" value="ECO:0007669"/>
    <property type="project" value="UniProtKB-SubCell"/>
</dbReference>
<dbReference type="Proteomes" id="UP001597085">
    <property type="component" value="Unassembled WGS sequence"/>
</dbReference>
<evidence type="ECO:0000256" key="1">
    <source>
        <dbReference type="ARBA" id="ARBA00004141"/>
    </source>
</evidence>
<protein>
    <submittedName>
        <fullName evidence="8">AI-2E family transporter</fullName>
    </submittedName>
</protein>
<feature type="compositionally biased region" description="Acidic residues" evidence="6">
    <location>
        <begin position="338"/>
        <end position="352"/>
    </location>
</feature>
<comment type="caution">
    <text evidence="8">The sequence shown here is derived from an EMBL/GenBank/DDBJ whole genome shotgun (WGS) entry which is preliminary data.</text>
</comment>
<gene>
    <name evidence="8" type="ORF">ACFSBX_05485</name>
</gene>
<sequence>MTRTRRYALGAVFVLVGAAAAYLLQSVLGTVFFAVTVAYLLWPVRLELVSRGLSRRVASGLATFGAFLMAVLVFVPLAIVVYLRFESFVALIGLLPNELNLDVFGFQYAMTLDALTSVVVDIVERSARRAATAAPVLLLKATLFVFLVYSLLSYGEDAQKAVTALVPPGYHDAAAALNRRTRETLFAIYVLQAATALGTFALALPVFYFLGYDSVVTLATVSAVLQFVPVVGPSVLLAGLAAYHVALGELLRAALVFLVGGFVIALLPDVLIRPRLARETADIPGSLYFVGFFGGVLTLGPIGVVAGPLVVGLFVESAALLSSELHPAGSGPGPSVGDGEETGNDGEDGEEP</sequence>
<evidence type="ECO:0000313" key="8">
    <source>
        <dbReference type="EMBL" id="MFD1598404.1"/>
    </source>
</evidence>
<accession>A0ABD6CKM3</accession>
<dbReference type="RefSeq" id="WP_256419645.1">
    <property type="nucleotide sequence ID" value="NZ_JANHDI010000001.1"/>
</dbReference>
<reference evidence="8 9" key="1">
    <citation type="journal article" date="2019" name="Int. J. Syst. Evol. Microbiol.">
        <title>The Global Catalogue of Microorganisms (GCM) 10K type strain sequencing project: providing services to taxonomists for standard genome sequencing and annotation.</title>
        <authorList>
            <consortium name="The Broad Institute Genomics Platform"/>
            <consortium name="The Broad Institute Genome Sequencing Center for Infectious Disease"/>
            <person name="Wu L."/>
            <person name="Ma J."/>
        </authorList>
    </citation>
    <scope>NUCLEOTIDE SEQUENCE [LARGE SCALE GENOMIC DNA]</scope>
    <source>
        <strain evidence="8 9">CGMCC 1.12121</strain>
    </source>
</reference>
<dbReference type="AlphaFoldDB" id="A0ABD6CKM3"/>
<feature type="transmembrane region" description="Helical" evidence="7">
    <location>
        <begin position="186"/>
        <end position="211"/>
    </location>
</feature>
<keyword evidence="3 7" id="KW-0812">Transmembrane</keyword>